<feature type="region of interest" description="Disordered" evidence="14">
    <location>
        <begin position="741"/>
        <end position="772"/>
    </location>
</feature>
<organism evidence="17 19">
    <name type="scientific">Didymodactylos carnosus</name>
    <dbReference type="NCBI Taxonomy" id="1234261"/>
    <lineage>
        <taxon>Eukaryota</taxon>
        <taxon>Metazoa</taxon>
        <taxon>Spiralia</taxon>
        <taxon>Gnathifera</taxon>
        <taxon>Rotifera</taxon>
        <taxon>Eurotatoria</taxon>
        <taxon>Bdelloidea</taxon>
        <taxon>Philodinida</taxon>
        <taxon>Philodinidae</taxon>
        <taxon>Didymodactylos</taxon>
    </lineage>
</organism>
<reference evidence="17" key="1">
    <citation type="submission" date="2021-02" db="EMBL/GenBank/DDBJ databases">
        <authorList>
            <person name="Nowell W R."/>
        </authorList>
    </citation>
    <scope>NUCLEOTIDE SEQUENCE</scope>
</reference>
<evidence type="ECO:0000256" key="4">
    <source>
        <dbReference type="ARBA" id="ARBA00022692"/>
    </source>
</evidence>
<feature type="compositionally biased region" description="Basic and acidic residues" evidence="14">
    <location>
        <begin position="741"/>
        <end position="759"/>
    </location>
</feature>
<dbReference type="GO" id="GO:0000139">
    <property type="term" value="C:Golgi membrane"/>
    <property type="evidence" value="ECO:0007669"/>
    <property type="project" value="UniProtKB-SubCell"/>
</dbReference>
<evidence type="ECO:0000313" key="19">
    <source>
        <dbReference type="Proteomes" id="UP000663829"/>
    </source>
</evidence>
<proteinExistence type="predicted"/>
<dbReference type="InterPro" id="IPR018422">
    <property type="entry name" value="Cation/H_exchanger_CPA1"/>
</dbReference>
<evidence type="ECO:0000256" key="2">
    <source>
        <dbReference type="ARBA" id="ARBA00022448"/>
    </source>
</evidence>
<evidence type="ECO:0000256" key="12">
    <source>
        <dbReference type="ARBA" id="ARBA00042291"/>
    </source>
</evidence>
<dbReference type="AlphaFoldDB" id="A0A814J7G3"/>
<dbReference type="Pfam" id="PF00999">
    <property type="entry name" value="Na_H_Exchanger"/>
    <property type="match status" value="2"/>
</dbReference>
<dbReference type="GO" id="GO:0015386">
    <property type="term" value="F:potassium:proton antiporter activity"/>
    <property type="evidence" value="ECO:0007669"/>
    <property type="project" value="TreeGrafter"/>
</dbReference>
<evidence type="ECO:0000256" key="8">
    <source>
        <dbReference type="ARBA" id="ARBA00023065"/>
    </source>
</evidence>
<keyword evidence="10" id="KW-0739">Sodium transport</keyword>
<feature type="transmembrane region" description="Helical" evidence="15">
    <location>
        <begin position="444"/>
        <end position="464"/>
    </location>
</feature>
<keyword evidence="6" id="KW-0333">Golgi apparatus</keyword>
<keyword evidence="4 15" id="KW-0812">Transmembrane</keyword>
<keyword evidence="2" id="KW-0813">Transport</keyword>
<evidence type="ECO:0000259" key="16">
    <source>
        <dbReference type="Pfam" id="PF00999"/>
    </source>
</evidence>
<dbReference type="PRINTS" id="PR01084">
    <property type="entry name" value="NAHEXCHNGR"/>
</dbReference>
<accession>A0A814J7G3</accession>
<evidence type="ECO:0000256" key="1">
    <source>
        <dbReference type="ARBA" id="ARBA00004653"/>
    </source>
</evidence>
<feature type="transmembrane region" description="Helical" evidence="15">
    <location>
        <begin position="109"/>
        <end position="132"/>
    </location>
</feature>
<evidence type="ECO:0000256" key="11">
    <source>
        <dbReference type="ARBA" id="ARBA00040570"/>
    </source>
</evidence>
<feature type="transmembrane region" description="Helical" evidence="15">
    <location>
        <begin position="12"/>
        <end position="29"/>
    </location>
</feature>
<dbReference type="PANTHER" id="PTHR10110">
    <property type="entry name" value="SODIUM/HYDROGEN EXCHANGER"/>
    <property type="match status" value="1"/>
</dbReference>
<feature type="transmembrane region" description="Helical" evidence="15">
    <location>
        <begin position="35"/>
        <end position="53"/>
    </location>
</feature>
<evidence type="ECO:0000256" key="10">
    <source>
        <dbReference type="ARBA" id="ARBA00023201"/>
    </source>
</evidence>
<protein>
    <recommendedName>
        <fullName evidence="11">Sodium/hydrogen exchanger 8</fullName>
    </recommendedName>
    <alternativeName>
        <fullName evidence="12">Na(+)/H(+) exchanger 8</fullName>
    </alternativeName>
    <alternativeName>
        <fullName evidence="13">Solute carrier family 9 member 8</fullName>
    </alternativeName>
</protein>
<feature type="transmembrane region" description="Helical" evidence="15">
    <location>
        <begin position="357"/>
        <end position="378"/>
    </location>
</feature>
<evidence type="ECO:0000256" key="6">
    <source>
        <dbReference type="ARBA" id="ARBA00023034"/>
    </source>
</evidence>
<keyword evidence="8" id="KW-0406">Ion transport</keyword>
<dbReference type="GO" id="GO:0051453">
    <property type="term" value="P:regulation of intracellular pH"/>
    <property type="evidence" value="ECO:0007669"/>
    <property type="project" value="TreeGrafter"/>
</dbReference>
<sequence>MSDLLSSSSEIFIFLVLLFICVLVIHLLIRKRFNYLPESVAVIYIGAIFGFLLKLSNKWLPPTATPSAISSQLLNSNLFFMLFLPPIIFEQGYHLHKGNFFKNLGTITTFAIFGTTISALTTGVGLWLLGIWHLSYKLPWRECFIIGSLNSAIDPVAILSIFQALNVDQLLYMLVFGESILNDAVAIVLTNVIVESKHQIKNLSFNSTTLKTMAVIGLLTTPQTITNFTTDNSMSLEIVNLQNDILEPTEIMLPHKQNSDEPTETMLPHEQNSDEQTPWWYKEKEHYDIEYAEDQLANHDDYVEMHPRHKKPSIEYPRFKRQLLVNNTDTLSQSSSSSSPTHIWATIKSLLQICIKFCLMFYLSGFIGLSFGLISALLTKYLNFDKSALSLEISFMFILSYGSYMFAELLNFSGIMSILVCGLTMSHYTHENLSTNGRKSIQTLFRTIAFLAETCVFAYLGLGIFEYKHEFHLNLIIWTIILTLIGRAAHVFPLSYILNCFRSKPLQITLPMQFIMWFSGLRGAISYALSVHVGKYYSKEEEEMKRIVVTTTLINVLFTILVLGGLTMPVVKYMKRYMPSSYQQEINNADDDEEGGTLVSKTRLYDDILNNDENSFKQRRKIGNDNDEYEIQFMRPNQLRGLEKINEYYIKPLLLRKAERNSETSTTVFDNIINHRDDRKPLLEQETITENNHRKRKKRNKLVKKSKSNIVTKTDQFDSVSISDGDDDAENDILVVSHLQQKYDDSKTTADTTLSRENRTSLSTLPPDEDDS</sequence>
<keyword evidence="9 15" id="KW-0472">Membrane</keyword>
<evidence type="ECO:0000256" key="14">
    <source>
        <dbReference type="SAM" id="MobiDB-lite"/>
    </source>
</evidence>
<feature type="transmembrane region" description="Helical" evidence="15">
    <location>
        <begin position="73"/>
        <end position="89"/>
    </location>
</feature>
<keyword evidence="5 15" id="KW-1133">Transmembrane helix</keyword>
<evidence type="ECO:0000256" key="15">
    <source>
        <dbReference type="SAM" id="Phobius"/>
    </source>
</evidence>
<comment type="subcellular location">
    <subcellularLocation>
        <location evidence="1">Golgi apparatus membrane</location>
        <topology evidence="1">Multi-pass membrane protein</topology>
    </subcellularLocation>
</comment>
<feature type="transmembrane region" description="Helical" evidence="15">
    <location>
        <begin position="549"/>
        <end position="571"/>
    </location>
</feature>
<keyword evidence="3" id="KW-0050">Antiport</keyword>
<feature type="transmembrane region" description="Helical" evidence="15">
    <location>
        <begin position="510"/>
        <end position="529"/>
    </location>
</feature>
<dbReference type="Proteomes" id="UP000663829">
    <property type="component" value="Unassembled WGS sequence"/>
</dbReference>
<feature type="transmembrane region" description="Helical" evidence="15">
    <location>
        <begin position="476"/>
        <end position="498"/>
    </location>
</feature>
<dbReference type="EMBL" id="CAJOBC010003888">
    <property type="protein sequence ID" value="CAF3805004.1"/>
    <property type="molecule type" value="Genomic_DNA"/>
</dbReference>
<keyword evidence="19" id="KW-1185">Reference proteome</keyword>
<name>A0A814J7G3_9BILA</name>
<feature type="domain" description="Cation/H+ exchanger transmembrane" evidence="16">
    <location>
        <begin position="22"/>
        <end position="217"/>
    </location>
</feature>
<evidence type="ECO:0000256" key="3">
    <source>
        <dbReference type="ARBA" id="ARBA00022449"/>
    </source>
</evidence>
<evidence type="ECO:0000256" key="9">
    <source>
        <dbReference type="ARBA" id="ARBA00023136"/>
    </source>
</evidence>
<comment type="caution">
    <text evidence="17">The sequence shown here is derived from an EMBL/GenBank/DDBJ whole genome shotgun (WGS) entry which is preliminary data.</text>
</comment>
<dbReference type="OrthoDB" id="196264at2759"/>
<dbReference type="Gene3D" id="6.10.140.1330">
    <property type="match status" value="1"/>
</dbReference>
<evidence type="ECO:0000256" key="7">
    <source>
        <dbReference type="ARBA" id="ARBA00023053"/>
    </source>
</evidence>
<evidence type="ECO:0000313" key="17">
    <source>
        <dbReference type="EMBL" id="CAF1034348.1"/>
    </source>
</evidence>
<evidence type="ECO:0000256" key="5">
    <source>
        <dbReference type="ARBA" id="ARBA00022989"/>
    </source>
</evidence>
<dbReference type="InterPro" id="IPR006153">
    <property type="entry name" value="Cation/H_exchanger_TM"/>
</dbReference>
<dbReference type="Proteomes" id="UP000681722">
    <property type="component" value="Unassembled WGS sequence"/>
</dbReference>
<keyword evidence="7" id="KW-0915">Sodium</keyword>
<feature type="transmembrane region" description="Helical" evidence="15">
    <location>
        <begin position="171"/>
        <end position="194"/>
    </location>
</feature>
<evidence type="ECO:0000313" key="18">
    <source>
        <dbReference type="EMBL" id="CAF3805004.1"/>
    </source>
</evidence>
<dbReference type="GO" id="GO:0015385">
    <property type="term" value="F:sodium:proton antiporter activity"/>
    <property type="evidence" value="ECO:0007669"/>
    <property type="project" value="InterPro"/>
</dbReference>
<feature type="domain" description="Cation/H+ exchanger transmembrane" evidence="16">
    <location>
        <begin position="347"/>
        <end position="572"/>
    </location>
</feature>
<gene>
    <name evidence="17" type="ORF">GPM918_LOCUS15444</name>
    <name evidence="18" type="ORF">SRO942_LOCUS15444</name>
</gene>
<dbReference type="EMBL" id="CAJNOQ010003888">
    <property type="protein sequence ID" value="CAF1034348.1"/>
    <property type="molecule type" value="Genomic_DNA"/>
</dbReference>
<dbReference type="InterPro" id="IPR004709">
    <property type="entry name" value="NaH_exchanger"/>
</dbReference>
<evidence type="ECO:0000256" key="13">
    <source>
        <dbReference type="ARBA" id="ARBA00042692"/>
    </source>
</evidence>
<dbReference type="PANTHER" id="PTHR10110:SF191">
    <property type="entry name" value="SODIUM_HYDROGEN EXCHANGER 8"/>
    <property type="match status" value="1"/>
</dbReference>
<feature type="transmembrane region" description="Helical" evidence="15">
    <location>
        <begin position="398"/>
        <end position="423"/>
    </location>
</feature>